<feature type="domain" description="Glycosyl transferase family 1" evidence="2">
    <location>
        <begin position="191"/>
        <end position="353"/>
    </location>
</feature>
<proteinExistence type="predicted"/>
<evidence type="ECO:0000256" key="1">
    <source>
        <dbReference type="ARBA" id="ARBA00022679"/>
    </source>
</evidence>
<comment type="caution">
    <text evidence="4">The sequence shown here is derived from an EMBL/GenBank/DDBJ whole genome shotgun (WGS) entry which is preliminary data.</text>
</comment>
<dbReference type="InterPro" id="IPR028098">
    <property type="entry name" value="Glyco_trans_4-like_N"/>
</dbReference>
<evidence type="ECO:0000313" key="5">
    <source>
        <dbReference type="Proteomes" id="UP000178444"/>
    </source>
</evidence>
<gene>
    <name evidence="4" type="ORF">A2941_00820</name>
</gene>
<dbReference type="PANTHER" id="PTHR46401:SF2">
    <property type="entry name" value="GLYCOSYLTRANSFERASE WBBK-RELATED"/>
    <property type="match status" value="1"/>
</dbReference>
<evidence type="ECO:0008006" key="6">
    <source>
        <dbReference type="Google" id="ProtNLM"/>
    </source>
</evidence>
<dbReference type="AlphaFoldDB" id="A0A1F8GR69"/>
<dbReference type="InterPro" id="IPR001296">
    <property type="entry name" value="Glyco_trans_1"/>
</dbReference>
<protein>
    <recommendedName>
        <fullName evidence="6">Glycosyl transferase family 1 domain-containing protein</fullName>
    </recommendedName>
</protein>
<reference evidence="4 5" key="1">
    <citation type="journal article" date="2016" name="Nat. Commun.">
        <title>Thousands of microbial genomes shed light on interconnected biogeochemical processes in an aquifer system.</title>
        <authorList>
            <person name="Anantharaman K."/>
            <person name="Brown C.T."/>
            <person name="Hug L.A."/>
            <person name="Sharon I."/>
            <person name="Castelle C.J."/>
            <person name="Probst A.J."/>
            <person name="Thomas B.C."/>
            <person name="Singh A."/>
            <person name="Wilkins M.J."/>
            <person name="Karaoz U."/>
            <person name="Brodie E.L."/>
            <person name="Williams K.H."/>
            <person name="Hubbard S.S."/>
            <person name="Banfield J.F."/>
        </authorList>
    </citation>
    <scope>NUCLEOTIDE SEQUENCE [LARGE SCALE GENOMIC DNA]</scope>
</reference>
<dbReference type="EMBL" id="MGKO01000006">
    <property type="protein sequence ID" value="OGN27873.1"/>
    <property type="molecule type" value="Genomic_DNA"/>
</dbReference>
<name>A0A1F8GR69_9BACT</name>
<dbReference type="Proteomes" id="UP000178444">
    <property type="component" value="Unassembled WGS sequence"/>
</dbReference>
<dbReference type="Pfam" id="PF00534">
    <property type="entry name" value="Glycos_transf_1"/>
    <property type="match status" value="1"/>
</dbReference>
<evidence type="ECO:0000259" key="3">
    <source>
        <dbReference type="Pfam" id="PF13439"/>
    </source>
</evidence>
<feature type="domain" description="Glycosyltransferase subfamily 4-like N-terminal" evidence="3">
    <location>
        <begin position="17"/>
        <end position="177"/>
    </location>
</feature>
<accession>A0A1F8GR69</accession>
<evidence type="ECO:0000313" key="4">
    <source>
        <dbReference type="EMBL" id="OGN27873.1"/>
    </source>
</evidence>
<dbReference type="CDD" id="cd03809">
    <property type="entry name" value="GT4_MtfB-like"/>
    <property type="match status" value="1"/>
</dbReference>
<sequence>MIIGIDIRVLAIGRKSGVQEYAIEIISRLVRLSPQDEFKPFFSSFGRQLPEYDWLKLQNVKVYRYRFPNRLFFVVARLFGWPKLDKLMGGADVFFSPHFFLAPLSPGCRRVTVFHDLSYERFPEFFTWPQRLWHRLMEPRKPARFSDRVIAVSASTKADLVKYYGLDPANISVIHNASSLLRPSEAALKHFKQLNHVPNRFVFSLGTLEPRKNIAGLIRAFNILRSKPEFGDLKLILAGTKGWKYSDVFNEMKDSPYSKDIIYLGYIEDSRAYYYSLASVFVYPSFFEGFGLPVLEAMSCGTPVVTSANSSMPEVAGDAALLIDPYNISAIASAMESLLSDPELSALMKEKGMERSIRFDWDRAAEETLKVIHS</sequence>
<dbReference type="GO" id="GO:0016757">
    <property type="term" value="F:glycosyltransferase activity"/>
    <property type="evidence" value="ECO:0007669"/>
    <property type="project" value="InterPro"/>
</dbReference>
<dbReference type="PANTHER" id="PTHR46401">
    <property type="entry name" value="GLYCOSYLTRANSFERASE WBBK-RELATED"/>
    <property type="match status" value="1"/>
</dbReference>
<dbReference type="FunFam" id="3.40.50.2000:FF:000119">
    <property type="entry name" value="Glycosyl transferase group 1"/>
    <property type="match status" value="1"/>
</dbReference>
<dbReference type="GO" id="GO:0009103">
    <property type="term" value="P:lipopolysaccharide biosynthetic process"/>
    <property type="evidence" value="ECO:0007669"/>
    <property type="project" value="TreeGrafter"/>
</dbReference>
<dbReference type="SUPFAM" id="SSF53756">
    <property type="entry name" value="UDP-Glycosyltransferase/glycogen phosphorylase"/>
    <property type="match status" value="1"/>
</dbReference>
<dbReference type="Pfam" id="PF13439">
    <property type="entry name" value="Glyco_transf_4"/>
    <property type="match status" value="1"/>
</dbReference>
<organism evidence="4 5">
    <name type="scientific">Candidatus Yanofskybacteria bacterium RIFCSPLOWO2_01_FULL_49_17</name>
    <dbReference type="NCBI Taxonomy" id="1802700"/>
    <lineage>
        <taxon>Bacteria</taxon>
        <taxon>Candidatus Yanofskyibacteriota</taxon>
    </lineage>
</organism>
<dbReference type="Gene3D" id="3.40.50.2000">
    <property type="entry name" value="Glycogen Phosphorylase B"/>
    <property type="match status" value="2"/>
</dbReference>
<keyword evidence="1" id="KW-0808">Transferase</keyword>
<evidence type="ECO:0000259" key="2">
    <source>
        <dbReference type="Pfam" id="PF00534"/>
    </source>
</evidence>